<protein>
    <submittedName>
        <fullName evidence="2">Uncharacterized protein</fullName>
    </submittedName>
</protein>
<feature type="compositionally biased region" description="Basic and acidic residues" evidence="1">
    <location>
        <begin position="1"/>
        <end position="14"/>
    </location>
</feature>
<feature type="non-terminal residue" evidence="2">
    <location>
        <position position="113"/>
    </location>
</feature>
<reference evidence="2 3" key="1">
    <citation type="journal article" date="2019" name="Genome Biol. Evol.">
        <title>Insights into the evolution of the New World diploid cottons (Gossypium, subgenus Houzingenia) based on genome sequencing.</title>
        <authorList>
            <person name="Grover C.E."/>
            <person name="Arick M.A. 2nd"/>
            <person name="Thrash A."/>
            <person name="Conover J.L."/>
            <person name="Sanders W.S."/>
            <person name="Peterson D.G."/>
            <person name="Frelichowski J.E."/>
            <person name="Scheffler J.A."/>
            <person name="Scheffler B.E."/>
            <person name="Wendel J.F."/>
        </authorList>
    </citation>
    <scope>NUCLEOTIDE SEQUENCE [LARGE SCALE GENOMIC DNA]</scope>
    <source>
        <strain evidence="2">8</strain>
        <tissue evidence="2">Leaf</tissue>
    </source>
</reference>
<feature type="non-terminal residue" evidence="2">
    <location>
        <position position="1"/>
    </location>
</feature>
<feature type="region of interest" description="Disordered" evidence="1">
    <location>
        <begin position="1"/>
        <end position="25"/>
    </location>
</feature>
<proteinExistence type="predicted"/>
<accession>A0A7J9ESM1</accession>
<evidence type="ECO:0000256" key="1">
    <source>
        <dbReference type="SAM" id="MobiDB-lite"/>
    </source>
</evidence>
<keyword evidence="3" id="KW-1185">Reference proteome</keyword>
<comment type="caution">
    <text evidence="2">The sequence shown here is derived from an EMBL/GenBank/DDBJ whole genome shotgun (WGS) entry which is preliminary data.</text>
</comment>
<dbReference type="EMBL" id="JABEZW010000009">
    <property type="protein sequence ID" value="MBA0776013.1"/>
    <property type="molecule type" value="Genomic_DNA"/>
</dbReference>
<evidence type="ECO:0000313" key="2">
    <source>
        <dbReference type="EMBL" id="MBA0776013.1"/>
    </source>
</evidence>
<dbReference type="AlphaFoldDB" id="A0A7J9ESM1"/>
<gene>
    <name evidence="2" type="ORF">Gotri_011076</name>
</gene>
<sequence length="113" mass="12260">VDNEDDQKTIDDNQGHGNEVNQGKCDLDDSILSRCEQGGTSSMGDKISLGEDMLRIDIIDQSSDLDGQVEKRLNDMVAIPVSTSLGKLCYLLGFEGFSCYFLTEVPLHGSGSI</sequence>
<evidence type="ECO:0000313" key="3">
    <source>
        <dbReference type="Proteomes" id="UP000593568"/>
    </source>
</evidence>
<dbReference type="Proteomes" id="UP000593568">
    <property type="component" value="Unassembled WGS sequence"/>
</dbReference>
<organism evidence="2 3">
    <name type="scientific">Gossypium trilobum</name>
    <dbReference type="NCBI Taxonomy" id="34281"/>
    <lineage>
        <taxon>Eukaryota</taxon>
        <taxon>Viridiplantae</taxon>
        <taxon>Streptophyta</taxon>
        <taxon>Embryophyta</taxon>
        <taxon>Tracheophyta</taxon>
        <taxon>Spermatophyta</taxon>
        <taxon>Magnoliopsida</taxon>
        <taxon>eudicotyledons</taxon>
        <taxon>Gunneridae</taxon>
        <taxon>Pentapetalae</taxon>
        <taxon>rosids</taxon>
        <taxon>malvids</taxon>
        <taxon>Malvales</taxon>
        <taxon>Malvaceae</taxon>
        <taxon>Malvoideae</taxon>
        <taxon>Gossypium</taxon>
    </lineage>
</organism>
<name>A0A7J9ESM1_9ROSI</name>